<dbReference type="GO" id="GO:0003676">
    <property type="term" value="F:nucleic acid binding"/>
    <property type="evidence" value="ECO:0007669"/>
    <property type="project" value="InterPro"/>
</dbReference>
<dbReference type="Proteomes" id="UP000051530">
    <property type="component" value="Unassembled WGS sequence"/>
</dbReference>
<name>A0A0R0LT69_9MICR</name>
<keyword evidence="1" id="KW-0175">Coiled coil</keyword>
<feature type="non-terminal residue" evidence="2">
    <location>
        <position position="117"/>
    </location>
</feature>
<dbReference type="AlphaFoldDB" id="A0A0R0LT69"/>
<dbReference type="EMBL" id="LGUB01000765">
    <property type="protein sequence ID" value="KRH92665.1"/>
    <property type="molecule type" value="Genomic_DNA"/>
</dbReference>
<evidence type="ECO:0000313" key="3">
    <source>
        <dbReference type="Proteomes" id="UP000051530"/>
    </source>
</evidence>
<evidence type="ECO:0000256" key="1">
    <source>
        <dbReference type="SAM" id="Coils"/>
    </source>
</evidence>
<keyword evidence="3" id="KW-1185">Reference proteome</keyword>
<accession>A0A0R0LT69</accession>
<dbReference type="VEuPathDB" id="MicrosporidiaDB:M153_3655000353"/>
<dbReference type="InterPro" id="IPR036397">
    <property type="entry name" value="RNaseH_sf"/>
</dbReference>
<organism evidence="2 3">
    <name type="scientific">Pseudoloma neurophilia</name>
    <dbReference type="NCBI Taxonomy" id="146866"/>
    <lineage>
        <taxon>Eukaryota</taxon>
        <taxon>Fungi</taxon>
        <taxon>Fungi incertae sedis</taxon>
        <taxon>Microsporidia</taxon>
        <taxon>Pseudoloma</taxon>
    </lineage>
</organism>
<feature type="coiled-coil region" evidence="1">
    <location>
        <begin position="58"/>
        <end position="85"/>
    </location>
</feature>
<gene>
    <name evidence="2" type="ORF">M153_3655000353</name>
</gene>
<reference evidence="2 3" key="1">
    <citation type="submission" date="2015-07" db="EMBL/GenBank/DDBJ databases">
        <title>The genome of Pseudoloma neurophilia, a relevant intracellular parasite of the zebrafish.</title>
        <authorList>
            <person name="Ndikumana S."/>
            <person name="Pelin A."/>
            <person name="Sanders J."/>
            <person name="Corradi N."/>
        </authorList>
    </citation>
    <scope>NUCLEOTIDE SEQUENCE [LARGE SCALE GENOMIC DNA]</scope>
    <source>
        <strain evidence="2 3">MK1</strain>
    </source>
</reference>
<dbReference type="OrthoDB" id="2194985at2759"/>
<proteinExistence type="predicted"/>
<comment type="caution">
    <text evidence="2">The sequence shown here is derived from an EMBL/GenBank/DDBJ whole genome shotgun (WGS) entry which is preliminary data.</text>
</comment>
<evidence type="ECO:0000313" key="2">
    <source>
        <dbReference type="EMBL" id="KRH92665.1"/>
    </source>
</evidence>
<sequence>MRKLCEFKADNWKRMVKNTTDAINYSFNRAIGTSPYILKYGRTPSFEIDKKHQIQVKYENQEILRQNIEKNRENYRKAIEKGKVERKITFNIGDKVLVYRKATNKMAANWIPGFTIS</sequence>
<protein>
    <submittedName>
        <fullName evidence="2">Transposable element</fullName>
    </submittedName>
</protein>
<dbReference type="Gene3D" id="3.30.420.10">
    <property type="entry name" value="Ribonuclease H-like superfamily/Ribonuclease H"/>
    <property type="match status" value="1"/>
</dbReference>